<reference evidence="1" key="1">
    <citation type="submission" date="2020-07" db="EMBL/GenBank/DDBJ databases">
        <title>Multicomponent nature underlies the extraordinary mechanical properties of spider dragline silk.</title>
        <authorList>
            <person name="Kono N."/>
            <person name="Nakamura H."/>
            <person name="Mori M."/>
            <person name="Yoshida Y."/>
            <person name="Ohtoshi R."/>
            <person name="Malay A.D."/>
            <person name="Moran D.A.P."/>
            <person name="Tomita M."/>
            <person name="Numata K."/>
            <person name="Arakawa K."/>
        </authorList>
    </citation>
    <scope>NUCLEOTIDE SEQUENCE</scope>
</reference>
<protein>
    <submittedName>
        <fullName evidence="1">Uncharacterized protein</fullName>
    </submittedName>
</protein>
<dbReference type="Proteomes" id="UP000887116">
    <property type="component" value="Unassembled WGS sequence"/>
</dbReference>
<dbReference type="EMBL" id="BMAO01009388">
    <property type="protein sequence ID" value="GFR30552.1"/>
    <property type="molecule type" value="Genomic_DNA"/>
</dbReference>
<keyword evidence="2" id="KW-1185">Reference proteome</keyword>
<proteinExistence type="predicted"/>
<sequence length="156" mass="17254">MRVVACGLNNAIFVVDTSIKTKISNWDGADKLEDAKTLQEELISPLKASVMELHKWSSNEPSFLQSIKTRSNQVSFDKFSYGAIKTLGLSWNALPLKQILLLVRLSREIYPSTNSCESDCLIVGGFSTNSYHSYQGLAIAKPLSIPRLELCGSELL</sequence>
<organism evidence="1 2">
    <name type="scientific">Trichonephila clavata</name>
    <name type="common">Joro spider</name>
    <name type="synonym">Nephila clavata</name>
    <dbReference type="NCBI Taxonomy" id="2740835"/>
    <lineage>
        <taxon>Eukaryota</taxon>
        <taxon>Metazoa</taxon>
        <taxon>Ecdysozoa</taxon>
        <taxon>Arthropoda</taxon>
        <taxon>Chelicerata</taxon>
        <taxon>Arachnida</taxon>
        <taxon>Araneae</taxon>
        <taxon>Araneomorphae</taxon>
        <taxon>Entelegynae</taxon>
        <taxon>Araneoidea</taxon>
        <taxon>Nephilidae</taxon>
        <taxon>Trichonephila</taxon>
    </lineage>
</organism>
<evidence type="ECO:0000313" key="1">
    <source>
        <dbReference type="EMBL" id="GFR30552.1"/>
    </source>
</evidence>
<name>A0A8X6M3D9_TRICU</name>
<accession>A0A8X6M3D9</accession>
<comment type="caution">
    <text evidence="1">The sequence shown here is derived from an EMBL/GenBank/DDBJ whole genome shotgun (WGS) entry which is preliminary data.</text>
</comment>
<dbReference type="OrthoDB" id="8123403at2759"/>
<gene>
    <name evidence="1" type="ORF">TNCT_140871</name>
</gene>
<dbReference type="AlphaFoldDB" id="A0A8X6M3D9"/>
<evidence type="ECO:0000313" key="2">
    <source>
        <dbReference type="Proteomes" id="UP000887116"/>
    </source>
</evidence>